<dbReference type="Pfam" id="PF26640">
    <property type="entry name" value="DUF8212"/>
    <property type="match status" value="1"/>
</dbReference>
<reference evidence="3" key="1">
    <citation type="journal article" date="2020" name="Stud. Mycol.">
        <title>101 Dothideomycetes genomes: a test case for predicting lifestyles and emergence of pathogens.</title>
        <authorList>
            <person name="Haridas S."/>
            <person name="Albert R."/>
            <person name="Binder M."/>
            <person name="Bloem J."/>
            <person name="Labutti K."/>
            <person name="Salamov A."/>
            <person name="Andreopoulos B."/>
            <person name="Baker S."/>
            <person name="Barry K."/>
            <person name="Bills G."/>
            <person name="Bluhm B."/>
            <person name="Cannon C."/>
            <person name="Castanera R."/>
            <person name="Culley D."/>
            <person name="Daum C."/>
            <person name="Ezra D."/>
            <person name="Gonzalez J."/>
            <person name="Henrissat B."/>
            <person name="Kuo A."/>
            <person name="Liang C."/>
            <person name="Lipzen A."/>
            <person name="Lutzoni F."/>
            <person name="Magnuson J."/>
            <person name="Mondo S."/>
            <person name="Nolan M."/>
            <person name="Ohm R."/>
            <person name="Pangilinan J."/>
            <person name="Park H.-J."/>
            <person name="Ramirez L."/>
            <person name="Alfaro M."/>
            <person name="Sun H."/>
            <person name="Tritt A."/>
            <person name="Yoshinaga Y."/>
            <person name="Zwiers L.-H."/>
            <person name="Turgeon B."/>
            <person name="Goodwin S."/>
            <person name="Spatafora J."/>
            <person name="Crous P."/>
            <person name="Grigoriev I."/>
        </authorList>
    </citation>
    <scope>NUCLEOTIDE SEQUENCE</scope>
    <source>
        <strain evidence="3">CBS 119925</strain>
    </source>
</reference>
<dbReference type="AlphaFoldDB" id="A0A6A6UZX6"/>
<evidence type="ECO:0000313" key="3">
    <source>
        <dbReference type="EMBL" id="KAF2743086.1"/>
    </source>
</evidence>
<dbReference type="InterPro" id="IPR058525">
    <property type="entry name" value="DUF8212"/>
</dbReference>
<gene>
    <name evidence="3" type="ORF">M011DRAFT_378738</name>
</gene>
<dbReference type="InterPro" id="IPR010730">
    <property type="entry name" value="HET"/>
</dbReference>
<dbReference type="OrthoDB" id="674604at2759"/>
<accession>A0A6A6UZX6</accession>
<dbReference type="Pfam" id="PF06985">
    <property type="entry name" value="HET"/>
    <property type="match status" value="1"/>
</dbReference>
<name>A0A6A6UZX6_9PLEO</name>
<organism evidence="3 4">
    <name type="scientific">Sporormia fimetaria CBS 119925</name>
    <dbReference type="NCBI Taxonomy" id="1340428"/>
    <lineage>
        <taxon>Eukaryota</taxon>
        <taxon>Fungi</taxon>
        <taxon>Dikarya</taxon>
        <taxon>Ascomycota</taxon>
        <taxon>Pezizomycotina</taxon>
        <taxon>Dothideomycetes</taxon>
        <taxon>Pleosporomycetidae</taxon>
        <taxon>Pleosporales</taxon>
        <taxon>Sporormiaceae</taxon>
        <taxon>Sporormia</taxon>
    </lineage>
</organism>
<evidence type="ECO:0000313" key="4">
    <source>
        <dbReference type="Proteomes" id="UP000799440"/>
    </source>
</evidence>
<protein>
    <submittedName>
        <fullName evidence="3">HET-domain-containing protein</fullName>
    </submittedName>
</protein>
<dbReference type="EMBL" id="MU006600">
    <property type="protein sequence ID" value="KAF2743086.1"/>
    <property type="molecule type" value="Genomic_DNA"/>
</dbReference>
<sequence>MRLIDAATLKLHNFTSSPTGTPAYAILSHTWGPSEVGFRELRDLGVSVRAARERTMSKAGYYKIKKCCSQALEDGLKWVWVDTCCIDKRSSAELSEAINSMFQWYRNAVKCYAYLDDIDIYGPTRSGRRESISSDARLGAQIGIISEQELSKARWFTRGWTLQELIAPKRVIFYDRAWIRLGDKFTMKKKLSRITGIGESVLETGNLDTETICQRMTWASCRRTTRVEDIAYCLMGIFDVNMPLLYGEGEKAFVRLQEEIMKDSDDETLFAWN</sequence>
<dbReference type="PANTHER" id="PTHR10622:SF10">
    <property type="entry name" value="HET DOMAIN-CONTAINING PROTEIN"/>
    <property type="match status" value="1"/>
</dbReference>
<evidence type="ECO:0000259" key="2">
    <source>
        <dbReference type="Pfam" id="PF26640"/>
    </source>
</evidence>
<feature type="domain" description="DUF8212" evidence="2">
    <location>
        <begin position="251"/>
        <end position="272"/>
    </location>
</feature>
<dbReference type="Proteomes" id="UP000799440">
    <property type="component" value="Unassembled WGS sequence"/>
</dbReference>
<feature type="non-terminal residue" evidence="3">
    <location>
        <position position="273"/>
    </location>
</feature>
<dbReference type="PANTHER" id="PTHR10622">
    <property type="entry name" value="HET DOMAIN-CONTAINING PROTEIN"/>
    <property type="match status" value="1"/>
</dbReference>
<evidence type="ECO:0000259" key="1">
    <source>
        <dbReference type="Pfam" id="PF06985"/>
    </source>
</evidence>
<feature type="domain" description="Heterokaryon incompatibility" evidence="1">
    <location>
        <begin position="24"/>
        <end position="164"/>
    </location>
</feature>
<proteinExistence type="predicted"/>
<keyword evidence="4" id="KW-1185">Reference proteome</keyword>